<dbReference type="InterPro" id="IPR016181">
    <property type="entry name" value="Acyl_CoA_acyltransferase"/>
</dbReference>
<dbReference type="InterPro" id="IPR050832">
    <property type="entry name" value="Bact_Acetyltransf"/>
</dbReference>
<gene>
    <name evidence="4" type="ORF">PSU4_16540</name>
</gene>
<dbReference type="RefSeq" id="WP_147104435.1">
    <property type="nucleotide sequence ID" value="NZ_BJVJ01000011.1"/>
</dbReference>
<comment type="caution">
    <text evidence="4">The sequence shown here is derived from an EMBL/GenBank/DDBJ whole genome shotgun (WGS) entry which is preliminary data.</text>
</comment>
<dbReference type="Proteomes" id="UP000321685">
    <property type="component" value="Unassembled WGS sequence"/>
</dbReference>
<dbReference type="PANTHER" id="PTHR43877">
    <property type="entry name" value="AMINOALKYLPHOSPHONATE N-ACETYLTRANSFERASE-RELATED-RELATED"/>
    <property type="match status" value="1"/>
</dbReference>
<feature type="domain" description="N-acetyltransferase" evidence="3">
    <location>
        <begin position="122"/>
        <end position="267"/>
    </location>
</feature>
<evidence type="ECO:0000256" key="2">
    <source>
        <dbReference type="ARBA" id="ARBA00023315"/>
    </source>
</evidence>
<dbReference type="CDD" id="cd04301">
    <property type="entry name" value="NAT_SF"/>
    <property type="match status" value="1"/>
</dbReference>
<dbReference type="Gene3D" id="3.40.630.30">
    <property type="match status" value="1"/>
</dbReference>
<keyword evidence="1 4" id="KW-0808">Transferase</keyword>
<protein>
    <submittedName>
        <fullName evidence="4">Ribosomal-protein-alanine N-acetyltransferase</fullName>
    </submittedName>
</protein>
<dbReference type="EMBL" id="BJVJ01000011">
    <property type="protein sequence ID" value="GEL22700.1"/>
    <property type="molecule type" value="Genomic_DNA"/>
</dbReference>
<name>A0A511DD19_9PSEU</name>
<evidence type="ECO:0000313" key="4">
    <source>
        <dbReference type="EMBL" id="GEL22700.1"/>
    </source>
</evidence>
<organism evidence="4 5">
    <name type="scientific">Pseudonocardia sulfidoxydans NBRC 16205</name>
    <dbReference type="NCBI Taxonomy" id="1223511"/>
    <lineage>
        <taxon>Bacteria</taxon>
        <taxon>Bacillati</taxon>
        <taxon>Actinomycetota</taxon>
        <taxon>Actinomycetes</taxon>
        <taxon>Pseudonocardiales</taxon>
        <taxon>Pseudonocardiaceae</taxon>
        <taxon>Pseudonocardia</taxon>
    </lineage>
</organism>
<dbReference type="InterPro" id="IPR000182">
    <property type="entry name" value="GNAT_dom"/>
</dbReference>
<proteinExistence type="predicted"/>
<dbReference type="OrthoDB" id="3814885at2"/>
<dbReference type="SUPFAM" id="SSF55729">
    <property type="entry name" value="Acyl-CoA N-acyltransferases (Nat)"/>
    <property type="match status" value="1"/>
</dbReference>
<dbReference type="GO" id="GO:0016747">
    <property type="term" value="F:acyltransferase activity, transferring groups other than amino-acyl groups"/>
    <property type="evidence" value="ECO:0007669"/>
    <property type="project" value="InterPro"/>
</dbReference>
<evidence type="ECO:0000259" key="3">
    <source>
        <dbReference type="PROSITE" id="PS51186"/>
    </source>
</evidence>
<reference evidence="4 5" key="1">
    <citation type="submission" date="2019-07" db="EMBL/GenBank/DDBJ databases">
        <title>Whole genome shotgun sequence of Pseudonocardia sulfidoxydans NBRC 16205.</title>
        <authorList>
            <person name="Hosoyama A."/>
            <person name="Uohara A."/>
            <person name="Ohji S."/>
            <person name="Ichikawa N."/>
        </authorList>
    </citation>
    <scope>NUCLEOTIDE SEQUENCE [LARGE SCALE GENOMIC DNA]</scope>
    <source>
        <strain evidence="4 5">NBRC 16205</strain>
    </source>
</reference>
<keyword evidence="5" id="KW-1185">Reference proteome</keyword>
<keyword evidence="2" id="KW-0012">Acyltransferase</keyword>
<evidence type="ECO:0000313" key="5">
    <source>
        <dbReference type="Proteomes" id="UP000321685"/>
    </source>
</evidence>
<dbReference type="PROSITE" id="PS51186">
    <property type="entry name" value="GNAT"/>
    <property type="match status" value="1"/>
</dbReference>
<dbReference type="Pfam" id="PF00583">
    <property type="entry name" value="Acetyltransf_1"/>
    <property type="match status" value="1"/>
</dbReference>
<sequence length="267" mass="28495">MDSPHFSAGAPPTAGTHATVGRVGDLQWQAVEDGHVVGRADASRRPDGRTFLSIDTWHGAVFDLLATTVPADLAGPLHTMVDEGDHDLTDRWRRAGFTPRRREREYVVGTDRSVAGRAPVDVTILGLGSADASSLGALYDAVRAEVDADAGWDTMPVEVPPRALADPARYAVAVVADRYVGLVRVTSRRHHARIGLVAVRTGLRRRGIARALLAEVLSMLHRNGIPTATAEVDEHNTAAAALFEGIGAQRVGGTLFLERGALLERGV</sequence>
<accession>A0A511DD19</accession>
<evidence type="ECO:0000256" key="1">
    <source>
        <dbReference type="ARBA" id="ARBA00022679"/>
    </source>
</evidence>
<dbReference type="AlphaFoldDB" id="A0A511DD19"/>